<dbReference type="EMBL" id="JBGFUD010000490">
    <property type="protein sequence ID" value="MFH4974637.1"/>
    <property type="molecule type" value="Genomic_DNA"/>
</dbReference>
<proteinExistence type="predicted"/>
<protein>
    <submittedName>
        <fullName evidence="1">Uncharacterized protein</fullName>
    </submittedName>
</protein>
<evidence type="ECO:0000313" key="2">
    <source>
        <dbReference type="Proteomes" id="UP001608902"/>
    </source>
</evidence>
<accession>A0ABD6E623</accession>
<organism evidence="1 2">
    <name type="scientific">Gnathostoma spinigerum</name>
    <dbReference type="NCBI Taxonomy" id="75299"/>
    <lineage>
        <taxon>Eukaryota</taxon>
        <taxon>Metazoa</taxon>
        <taxon>Ecdysozoa</taxon>
        <taxon>Nematoda</taxon>
        <taxon>Chromadorea</taxon>
        <taxon>Rhabditida</taxon>
        <taxon>Spirurina</taxon>
        <taxon>Gnathostomatomorpha</taxon>
        <taxon>Gnathostomatoidea</taxon>
        <taxon>Gnathostomatidae</taxon>
        <taxon>Gnathostoma</taxon>
    </lineage>
</organism>
<evidence type="ECO:0000313" key="1">
    <source>
        <dbReference type="EMBL" id="MFH4974637.1"/>
    </source>
</evidence>
<name>A0ABD6E623_9BILA</name>
<dbReference type="AlphaFoldDB" id="A0ABD6E623"/>
<sequence>MMLIDLMQNLKSNGDDSSAEIHRERRRKLFIPALTRTDIPSDLALNQPERKRSNISVQNRLLDEDEASAYGRRYYQQRHSLDANMTELPRIICSTMKHFI</sequence>
<comment type="caution">
    <text evidence="1">The sequence shown here is derived from an EMBL/GenBank/DDBJ whole genome shotgun (WGS) entry which is preliminary data.</text>
</comment>
<reference evidence="1 2" key="1">
    <citation type="submission" date="2024-08" db="EMBL/GenBank/DDBJ databases">
        <title>Gnathostoma spinigerum genome.</title>
        <authorList>
            <person name="Gonzalez-Bertolin B."/>
            <person name="Monzon S."/>
            <person name="Zaballos A."/>
            <person name="Jimenez P."/>
            <person name="Dekumyoy P."/>
            <person name="Varona S."/>
            <person name="Cuesta I."/>
            <person name="Sumanam S."/>
            <person name="Adisakwattana P."/>
            <person name="Gasser R.B."/>
            <person name="Hernandez-Gonzalez A."/>
            <person name="Young N.D."/>
            <person name="Perteguer M.J."/>
        </authorList>
    </citation>
    <scope>NUCLEOTIDE SEQUENCE [LARGE SCALE GENOMIC DNA]</scope>
    <source>
        <strain evidence="1">AL3</strain>
        <tissue evidence="1">Liver</tissue>
    </source>
</reference>
<dbReference type="Proteomes" id="UP001608902">
    <property type="component" value="Unassembled WGS sequence"/>
</dbReference>
<keyword evidence="2" id="KW-1185">Reference proteome</keyword>
<gene>
    <name evidence="1" type="ORF">AB6A40_001346</name>
</gene>